<keyword evidence="2" id="KW-1185">Reference proteome</keyword>
<evidence type="ECO:0000313" key="2">
    <source>
        <dbReference type="Proteomes" id="UP001157167"/>
    </source>
</evidence>
<reference evidence="2" key="1">
    <citation type="journal article" date="2019" name="Int. J. Syst. Evol. Microbiol.">
        <title>The Global Catalogue of Microorganisms (GCM) 10K type strain sequencing project: providing services to taxonomists for standard genome sequencing and annotation.</title>
        <authorList>
            <consortium name="The Broad Institute Genomics Platform"/>
            <consortium name="The Broad Institute Genome Sequencing Center for Infectious Disease"/>
            <person name="Wu L."/>
            <person name="Ma J."/>
        </authorList>
    </citation>
    <scope>NUCLEOTIDE SEQUENCE [LARGE SCALE GENOMIC DNA]</scope>
    <source>
        <strain evidence="2">NBRC 102407</strain>
    </source>
</reference>
<name>A0ABQ6FBE2_9RHOO</name>
<dbReference type="EMBL" id="BSPX01000017">
    <property type="protein sequence ID" value="GLT22050.1"/>
    <property type="molecule type" value="Genomic_DNA"/>
</dbReference>
<protein>
    <recommendedName>
        <fullName evidence="3">DUF3348 domain-containing protein</fullName>
    </recommendedName>
</protein>
<sequence>MTQGLSRTHSHSARLIRVLADLAVAEAPESRQSFADRLGLWLDFTDAIALFAVINNAAGGVPARVAPAPSSAGQALRDDFTRVRTGLEESIALDGLTTPGKARVKLPRPDWHPSIEGAADFLPYQRYYLAHQRDMGAAITPLRSSARAALAALSPAHKQLAQVDGVMEQALGPRERNLLTSVPVALARHFERLHQAHRAARAEAGEADSPDQWLQPGGWLATFCKDMKTVLLAELDLRLQPVAGLLEALGNEVTKQA</sequence>
<comment type="caution">
    <text evidence="1">The sequence shown here is derived from an EMBL/GenBank/DDBJ whole genome shotgun (WGS) entry which is preliminary data.</text>
</comment>
<dbReference type="Proteomes" id="UP001157167">
    <property type="component" value="Unassembled WGS sequence"/>
</dbReference>
<gene>
    <name evidence="1" type="ORF">GCM10007933_15060</name>
</gene>
<organism evidence="1 2">
    <name type="scientific">Zoogloea oryzae</name>
    <dbReference type="NCBI Taxonomy" id="310767"/>
    <lineage>
        <taxon>Bacteria</taxon>
        <taxon>Pseudomonadati</taxon>
        <taxon>Pseudomonadota</taxon>
        <taxon>Betaproteobacteria</taxon>
        <taxon>Rhodocyclales</taxon>
        <taxon>Zoogloeaceae</taxon>
        <taxon>Zoogloea</taxon>
    </lineage>
</organism>
<evidence type="ECO:0008006" key="3">
    <source>
        <dbReference type="Google" id="ProtNLM"/>
    </source>
</evidence>
<proteinExistence type="predicted"/>
<dbReference type="RefSeq" id="WP_284187421.1">
    <property type="nucleotide sequence ID" value="NZ_BSPX01000017.1"/>
</dbReference>
<accession>A0ABQ6FBE2</accession>
<dbReference type="InterPro" id="IPR021783">
    <property type="entry name" value="DUF3348"/>
</dbReference>
<dbReference type="Pfam" id="PF11828">
    <property type="entry name" value="DUF3348"/>
    <property type="match status" value="1"/>
</dbReference>
<evidence type="ECO:0000313" key="1">
    <source>
        <dbReference type="EMBL" id="GLT22050.1"/>
    </source>
</evidence>